<organism evidence="2 3">
    <name type="scientific">Coniochaeta ligniaria NRRL 30616</name>
    <dbReference type="NCBI Taxonomy" id="1408157"/>
    <lineage>
        <taxon>Eukaryota</taxon>
        <taxon>Fungi</taxon>
        <taxon>Dikarya</taxon>
        <taxon>Ascomycota</taxon>
        <taxon>Pezizomycotina</taxon>
        <taxon>Sordariomycetes</taxon>
        <taxon>Sordariomycetidae</taxon>
        <taxon>Coniochaetales</taxon>
        <taxon>Coniochaetaceae</taxon>
        <taxon>Coniochaeta</taxon>
    </lineage>
</organism>
<evidence type="ECO:0000313" key="2">
    <source>
        <dbReference type="EMBL" id="OIW31424.1"/>
    </source>
</evidence>
<dbReference type="AlphaFoldDB" id="A0A1J7JNH0"/>
<reference evidence="2 3" key="1">
    <citation type="submission" date="2016-10" db="EMBL/GenBank/DDBJ databases">
        <title>Draft genome sequence of Coniochaeta ligniaria NRRL30616, a lignocellulolytic fungus for bioabatement of inhibitors in plant biomass hydrolysates.</title>
        <authorList>
            <consortium name="DOE Joint Genome Institute"/>
            <person name="Jimenez D.J."/>
            <person name="Hector R.E."/>
            <person name="Riley R."/>
            <person name="Sun H."/>
            <person name="Grigoriev I.V."/>
            <person name="Van Elsas J.D."/>
            <person name="Nichols N.N."/>
        </authorList>
    </citation>
    <scope>NUCLEOTIDE SEQUENCE [LARGE SCALE GENOMIC DNA]</scope>
    <source>
        <strain evidence="2 3">NRRL 30616</strain>
    </source>
</reference>
<accession>A0A1J7JNH0</accession>
<dbReference type="EMBL" id="KV875096">
    <property type="protein sequence ID" value="OIW31424.1"/>
    <property type="molecule type" value="Genomic_DNA"/>
</dbReference>
<dbReference type="InParanoid" id="A0A1J7JNH0"/>
<name>A0A1J7JNH0_9PEZI</name>
<evidence type="ECO:0000256" key="1">
    <source>
        <dbReference type="SAM" id="MobiDB-lite"/>
    </source>
</evidence>
<feature type="region of interest" description="Disordered" evidence="1">
    <location>
        <begin position="147"/>
        <end position="172"/>
    </location>
</feature>
<gene>
    <name evidence="2" type="ORF">CONLIGDRAFT_318131</name>
</gene>
<keyword evidence="3" id="KW-1185">Reference proteome</keyword>
<evidence type="ECO:0000313" key="3">
    <source>
        <dbReference type="Proteomes" id="UP000182658"/>
    </source>
</evidence>
<protein>
    <submittedName>
        <fullName evidence="2">Uncharacterized protein</fullName>
    </submittedName>
</protein>
<proteinExistence type="predicted"/>
<dbReference type="Proteomes" id="UP000182658">
    <property type="component" value="Unassembled WGS sequence"/>
</dbReference>
<sequence>MTDRVIVIRLISPPAAFTGGVGSRVPHAGRGTHKRWQGSPDLAHVECNARKSHLVTGRETRIRLPTDPWEYAVSISYCWVTGKDSLVRTCFFYLDIAFLPASLEAPLPQPEQTNRTQPANPLPRFVVQGKWGRCVRLFYAKMGAHPSRSLTCSSSIEPPELGEEDPLSLITG</sequence>